<dbReference type="Proteomes" id="UP000001916">
    <property type="component" value="Chromosome"/>
</dbReference>
<dbReference type="PANTHER" id="PTHR33204:SF37">
    <property type="entry name" value="HTH-TYPE TRANSCRIPTIONAL REGULATOR YODB"/>
    <property type="match status" value="1"/>
</dbReference>
<evidence type="ECO:0000256" key="3">
    <source>
        <dbReference type="ARBA" id="ARBA00023163"/>
    </source>
</evidence>
<dbReference type="HOGENOM" id="CLU_111585_5_3_0"/>
<sequence length="113" mass="12624">MTRAAEDHAFCPVYEAINVLQEKWTLHIVRTLLDGPRGFNELSRAVGGCNPATLTQRLERLERLGIVSKTIHSTMPPRTSYALTEAGQALQEVIEAIDTWGRKYLPEPMPAAH</sequence>
<evidence type="ECO:0000259" key="4">
    <source>
        <dbReference type="PROSITE" id="PS51118"/>
    </source>
</evidence>
<dbReference type="InterPro" id="IPR036388">
    <property type="entry name" value="WH-like_DNA-bd_sf"/>
</dbReference>
<dbReference type="InterPro" id="IPR036390">
    <property type="entry name" value="WH_DNA-bd_sf"/>
</dbReference>
<dbReference type="AlphaFoldDB" id="D7BAK7"/>
<dbReference type="eggNOG" id="COG1733">
    <property type="taxonomic scope" value="Bacteria"/>
</dbReference>
<dbReference type="PANTHER" id="PTHR33204">
    <property type="entry name" value="TRANSCRIPTIONAL REGULATOR, MARR FAMILY"/>
    <property type="match status" value="1"/>
</dbReference>
<keyword evidence="2" id="KW-0238">DNA-binding</keyword>
<dbReference type="SUPFAM" id="SSF46785">
    <property type="entry name" value="Winged helix' DNA-binding domain"/>
    <property type="match status" value="1"/>
</dbReference>
<dbReference type="Gene3D" id="1.10.10.10">
    <property type="entry name" value="Winged helix-like DNA-binding domain superfamily/Winged helix DNA-binding domain"/>
    <property type="match status" value="1"/>
</dbReference>
<keyword evidence="1" id="KW-0805">Transcription regulation</keyword>
<organism evidence="5 6">
    <name type="scientific">Allomeiothermus silvanus (strain ATCC 700542 / DSM 9946 / NBRC 106475 / NCIMB 13440 / VI-R2)</name>
    <name type="common">Thermus silvanus</name>
    <dbReference type="NCBI Taxonomy" id="526227"/>
    <lineage>
        <taxon>Bacteria</taxon>
        <taxon>Thermotogati</taxon>
        <taxon>Deinococcota</taxon>
        <taxon>Deinococci</taxon>
        <taxon>Thermales</taxon>
        <taxon>Thermaceae</taxon>
        <taxon>Allomeiothermus</taxon>
    </lineage>
</organism>
<evidence type="ECO:0000256" key="2">
    <source>
        <dbReference type="ARBA" id="ARBA00023125"/>
    </source>
</evidence>
<feature type="domain" description="HTH hxlR-type" evidence="4">
    <location>
        <begin position="11"/>
        <end position="109"/>
    </location>
</feature>
<evidence type="ECO:0000313" key="5">
    <source>
        <dbReference type="EMBL" id="ADH62529.1"/>
    </source>
</evidence>
<dbReference type="RefSeq" id="WP_013157121.1">
    <property type="nucleotide sequence ID" value="NC_014212.1"/>
</dbReference>
<dbReference type="Pfam" id="PF01638">
    <property type="entry name" value="HxlR"/>
    <property type="match status" value="1"/>
</dbReference>
<accession>D7BAK7</accession>
<dbReference type="GO" id="GO:0003700">
    <property type="term" value="F:DNA-binding transcription factor activity"/>
    <property type="evidence" value="ECO:0007669"/>
    <property type="project" value="InterPro"/>
</dbReference>
<evidence type="ECO:0000256" key="1">
    <source>
        <dbReference type="ARBA" id="ARBA00023015"/>
    </source>
</evidence>
<dbReference type="KEGG" id="msv:Mesil_0608"/>
<dbReference type="SMART" id="SM00418">
    <property type="entry name" value="HTH_ARSR"/>
    <property type="match status" value="1"/>
</dbReference>
<proteinExistence type="predicted"/>
<dbReference type="InterPro" id="IPR001845">
    <property type="entry name" value="HTH_ArsR_DNA-bd_dom"/>
</dbReference>
<dbReference type="OrthoDB" id="9800966at2"/>
<dbReference type="STRING" id="526227.Mesil_0608"/>
<dbReference type="EMBL" id="CP002042">
    <property type="protein sequence ID" value="ADH62529.1"/>
    <property type="molecule type" value="Genomic_DNA"/>
</dbReference>
<evidence type="ECO:0000313" key="6">
    <source>
        <dbReference type="Proteomes" id="UP000001916"/>
    </source>
</evidence>
<protein>
    <submittedName>
        <fullName evidence="5">Transcriptional regulator, HxlR family</fullName>
    </submittedName>
</protein>
<reference evidence="5 6" key="1">
    <citation type="journal article" date="2010" name="Stand. Genomic Sci.">
        <title>Complete genome sequence of Meiothermus silvanus type strain (VI-R2).</title>
        <authorList>
            <person name="Sikorski J."/>
            <person name="Tindall B.J."/>
            <person name="Lowry S."/>
            <person name="Lucas S."/>
            <person name="Nolan M."/>
            <person name="Copeland A."/>
            <person name="Glavina Del Rio T."/>
            <person name="Tice H."/>
            <person name="Cheng J.F."/>
            <person name="Han C."/>
            <person name="Pitluck S."/>
            <person name="Liolios K."/>
            <person name="Ivanova N."/>
            <person name="Mavromatis K."/>
            <person name="Mikhailova N."/>
            <person name="Pati A."/>
            <person name="Goodwin L."/>
            <person name="Chen A."/>
            <person name="Palaniappan K."/>
            <person name="Land M."/>
            <person name="Hauser L."/>
            <person name="Chang Y.J."/>
            <person name="Jeffries C.D."/>
            <person name="Rohde M."/>
            <person name="Goker M."/>
            <person name="Woyke T."/>
            <person name="Bristow J."/>
            <person name="Eisen J.A."/>
            <person name="Markowitz V."/>
            <person name="Hugenholtz P."/>
            <person name="Kyrpides N.C."/>
            <person name="Klenk H.P."/>
            <person name="Lapidus A."/>
        </authorList>
    </citation>
    <scope>NUCLEOTIDE SEQUENCE [LARGE SCALE GENOMIC DNA]</scope>
    <source>
        <strain evidence="6">ATCC 700542 / DSM 9946 / VI-R2</strain>
    </source>
</reference>
<dbReference type="GO" id="GO:0003677">
    <property type="term" value="F:DNA binding"/>
    <property type="evidence" value="ECO:0007669"/>
    <property type="project" value="UniProtKB-KW"/>
</dbReference>
<dbReference type="PROSITE" id="PS51118">
    <property type="entry name" value="HTH_HXLR"/>
    <property type="match status" value="1"/>
</dbReference>
<dbReference type="InterPro" id="IPR002577">
    <property type="entry name" value="HTH_HxlR"/>
</dbReference>
<keyword evidence="6" id="KW-1185">Reference proteome</keyword>
<keyword evidence="3" id="KW-0804">Transcription</keyword>
<dbReference type="InterPro" id="IPR011991">
    <property type="entry name" value="ArsR-like_HTH"/>
</dbReference>
<name>D7BAK7_ALLS1</name>
<gene>
    <name evidence="5" type="ordered locus">Mesil_0608</name>
</gene>
<dbReference type="CDD" id="cd00090">
    <property type="entry name" value="HTH_ARSR"/>
    <property type="match status" value="1"/>
</dbReference>